<dbReference type="EMBL" id="AP024412">
    <property type="protein sequence ID" value="BCR35584.1"/>
    <property type="molecule type" value="Genomic_DNA"/>
</dbReference>
<protein>
    <submittedName>
        <fullName evidence="2">Uncharacterized protein</fullName>
    </submittedName>
</protein>
<feature type="transmembrane region" description="Helical" evidence="1">
    <location>
        <begin position="16"/>
        <end position="34"/>
    </location>
</feature>
<keyword evidence="1" id="KW-0472">Membrane</keyword>
<evidence type="ECO:0000313" key="3">
    <source>
        <dbReference type="Proteomes" id="UP000620133"/>
    </source>
</evidence>
<gene>
    <name evidence="2" type="ORF">MPAN_004770</name>
</gene>
<reference evidence="2" key="1">
    <citation type="submission" date="2021-01" db="EMBL/GenBank/DDBJ databases">
        <title>Draft genome sequence of Acholeplasmataceae bacterium strain Mahy22.</title>
        <authorList>
            <person name="Watanabe M."/>
            <person name="Kojima H."/>
            <person name="Fukui M."/>
        </authorList>
    </citation>
    <scope>NUCLEOTIDE SEQUENCE</scope>
    <source>
        <strain evidence="2">Mahy22</strain>
    </source>
</reference>
<accession>A0A7U9TGD7</accession>
<proteinExistence type="predicted"/>
<dbReference type="Proteomes" id="UP000620133">
    <property type="component" value="Chromosome"/>
</dbReference>
<dbReference type="RefSeq" id="WP_176238431.1">
    <property type="nucleotide sequence ID" value="NZ_AP024412.1"/>
</dbReference>
<sequence>MRKYNVFGKKLSKTKALPFMILIFIGVIVGYYLINYTQNIRLDELEENEIVLRNQINQILESEETESYLEIGELMPFIPVSYNAQAIQNDVTIARNLAGLTLAENFRTTLVNDVDSPFDEDQAENLKYVRISVSFTATDDTDAIDFMNQLLDLDHIYYISSVSASYLIDGGLQIEFIIYGFYYLI</sequence>
<evidence type="ECO:0000313" key="2">
    <source>
        <dbReference type="EMBL" id="BCR35584.1"/>
    </source>
</evidence>
<organism evidence="2 3">
    <name type="scientific">Mariniplasma anaerobium</name>
    <dbReference type="NCBI Taxonomy" id="2735436"/>
    <lineage>
        <taxon>Bacteria</taxon>
        <taxon>Bacillati</taxon>
        <taxon>Mycoplasmatota</taxon>
        <taxon>Mollicutes</taxon>
        <taxon>Acholeplasmatales</taxon>
        <taxon>Acholeplasmataceae</taxon>
        <taxon>Mariniplasma</taxon>
    </lineage>
</organism>
<keyword evidence="1" id="KW-1133">Transmembrane helix</keyword>
<keyword evidence="1" id="KW-0812">Transmembrane</keyword>
<keyword evidence="3" id="KW-1185">Reference proteome</keyword>
<name>A0A7U9TGD7_9MOLU</name>
<dbReference type="AlphaFoldDB" id="A0A7U9TGD7"/>
<evidence type="ECO:0000256" key="1">
    <source>
        <dbReference type="SAM" id="Phobius"/>
    </source>
</evidence>
<dbReference type="KEGG" id="manr:MPAN_004770"/>